<dbReference type="Gene3D" id="2.60.40.10">
    <property type="entry name" value="Immunoglobulins"/>
    <property type="match status" value="1"/>
</dbReference>
<evidence type="ECO:0000313" key="4">
    <source>
        <dbReference type="EMBL" id="MUG44815.1"/>
    </source>
</evidence>
<feature type="compositionally biased region" description="Polar residues" evidence="1">
    <location>
        <begin position="81"/>
        <end position="95"/>
    </location>
</feature>
<feature type="domain" description="PKD/Chitinase" evidence="3">
    <location>
        <begin position="320"/>
        <end position="392"/>
    </location>
</feature>
<protein>
    <submittedName>
        <fullName evidence="4">Copper amine oxidase N-terminal domain-containing protein</fullName>
    </submittedName>
</protein>
<feature type="region of interest" description="Disordered" evidence="1">
    <location>
        <begin position="58"/>
        <end position="95"/>
    </location>
</feature>
<dbReference type="SUPFAM" id="SSF49299">
    <property type="entry name" value="PKD domain"/>
    <property type="match status" value="2"/>
</dbReference>
<dbReference type="InterPro" id="IPR036582">
    <property type="entry name" value="Mao_N_sf"/>
</dbReference>
<reference evidence="4 5" key="1">
    <citation type="submission" date="2019-11" db="EMBL/GenBank/DDBJ databases">
        <title>Draft genome sequences of five Paenibacillus species of dairy origin.</title>
        <authorList>
            <person name="Olajide A.M."/>
            <person name="Chen S."/>
            <person name="Lapointe G."/>
        </authorList>
    </citation>
    <scope>NUCLEOTIDE SEQUENCE [LARGE SCALE GENOMIC DNA]</scope>
    <source>
        <strain evidence="4 5">12CR55</strain>
    </source>
</reference>
<evidence type="ECO:0000313" key="5">
    <source>
        <dbReference type="Proteomes" id="UP000447876"/>
    </source>
</evidence>
<feature type="signal peptide" evidence="2">
    <location>
        <begin position="1"/>
        <end position="25"/>
    </location>
</feature>
<dbReference type="OrthoDB" id="25008at2"/>
<keyword evidence="2" id="KW-0732">Signal</keyword>
<evidence type="ECO:0000256" key="2">
    <source>
        <dbReference type="SAM" id="SignalP"/>
    </source>
</evidence>
<sequence>MNLKKMVLTTVSIASFVTMVLPAGAAETVRGSILSTEDIKAEQTSITTDWQDAQTSITDQENPGAEGTGSGSKEELPAANGTAQPPETKSTADSQQTSLVAAGTANAAADPDVSQLVLLMNSNKMYQNGKQYLAPHPMTVKDGVSYISIRAIVERTGLKLSFDNKTKETIIRRGGDELRFKLNSKTYKVNGAVKPMKGPSYSSNGVFLVPLTSITQALGIPYTVNQQEKKVILNLSTKPVASFSISNPEIFAGETLVQYIPSAYSPKGLPIVEEQWEGREEVFMYPGRYVVSYRVQDSSGQWSDTFWLTVTVNKPHTPPVADFTTNKDTYKIGEFISYTDYSTDEDNAIVSREWLNNEMAFFTPGPKTIRLTVRNKYGLSSTVEKTITITDEILYTRDEFYKIYTPVGSKYSFDGTKIPTWAKVPYQYDTEPVTLIRSNSPETVYSEGILYRESAIGNTRFMLHHVNATRKNVKMYVVATNRGSETARLTQTSLGMGGPTKYATASGKMSVQRYFESMQYGNKFKDVWLSPGQSKVIFTELSSSVMRQGDVVSLFADLYSDQTIQYHVIMLSTTRDPINALQNLSVLPMDNHNRGTYFDATRNIRYGDLLGLTPARLMIGDNSQDPYLVGRDGATGTYQMNAGNFGVLYRIKLYRVAPRTLITFNPRGGQYDGVIMVNGRIVQLPDTSGLKAPHEAAVLYRTGDHEETVEMLFTAAPGSSLSVNLLFQPLPEIKH</sequence>
<feature type="domain" description="PKD/Chitinase" evidence="3">
    <location>
        <begin position="240"/>
        <end position="315"/>
    </location>
</feature>
<dbReference type="InterPro" id="IPR013783">
    <property type="entry name" value="Ig-like_fold"/>
</dbReference>
<gene>
    <name evidence="4" type="ORF">GNP95_07370</name>
</gene>
<dbReference type="InterPro" id="IPR035986">
    <property type="entry name" value="PKD_dom_sf"/>
</dbReference>
<dbReference type="EMBL" id="WNZW01000002">
    <property type="protein sequence ID" value="MUG44815.1"/>
    <property type="molecule type" value="Genomic_DNA"/>
</dbReference>
<evidence type="ECO:0000259" key="3">
    <source>
        <dbReference type="SMART" id="SM00089"/>
    </source>
</evidence>
<dbReference type="InterPro" id="IPR022409">
    <property type="entry name" value="PKD/Chitinase_dom"/>
</dbReference>
<organism evidence="4 5">
    <name type="scientific">Paenibacillus woosongensis</name>
    <dbReference type="NCBI Taxonomy" id="307580"/>
    <lineage>
        <taxon>Bacteria</taxon>
        <taxon>Bacillati</taxon>
        <taxon>Bacillota</taxon>
        <taxon>Bacilli</taxon>
        <taxon>Bacillales</taxon>
        <taxon>Paenibacillaceae</taxon>
        <taxon>Paenibacillus</taxon>
    </lineage>
</organism>
<evidence type="ECO:0000256" key="1">
    <source>
        <dbReference type="SAM" id="MobiDB-lite"/>
    </source>
</evidence>
<proteinExistence type="predicted"/>
<dbReference type="Gene3D" id="3.30.457.10">
    <property type="entry name" value="Copper amine oxidase-like, N-terminal domain"/>
    <property type="match status" value="1"/>
</dbReference>
<dbReference type="Proteomes" id="UP000447876">
    <property type="component" value="Unassembled WGS sequence"/>
</dbReference>
<name>A0A7X3CM56_9BACL</name>
<dbReference type="Pfam" id="PF07833">
    <property type="entry name" value="Cu_amine_oxidN1"/>
    <property type="match status" value="1"/>
</dbReference>
<comment type="caution">
    <text evidence="4">The sequence shown here is derived from an EMBL/GenBank/DDBJ whole genome shotgun (WGS) entry which is preliminary data.</text>
</comment>
<dbReference type="SMART" id="SM00089">
    <property type="entry name" value="PKD"/>
    <property type="match status" value="2"/>
</dbReference>
<dbReference type="AlphaFoldDB" id="A0A7X3CM56"/>
<feature type="chain" id="PRO_5031540741" evidence="2">
    <location>
        <begin position="26"/>
        <end position="735"/>
    </location>
</feature>
<accession>A0A7X3CM56</accession>
<dbReference type="SUPFAM" id="SSF55383">
    <property type="entry name" value="Copper amine oxidase, domain N"/>
    <property type="match status" value="1"/>
</dbReference>
<dbReference type="InterPro" id="IPR012854">
    <property type="entry name" value="Cu_amine_oxidase-like_N"/>
</dbReference>
<dbReference type="RefSeq" id="WP_155610228.1">
    <property type="nucleotide sequence ID" value="NZ_WNZW01000002.1"/>
</dbReference>